<evidence type="ECO:0000313" key="7">
    <source>
        <dbReference type="Proteomes" id="UP000262802"/>
    </source>
</evidence>
<dbReference type="EMBL" id="CP032317">
    <property type="protein sequence ID" value="AYA38673.1"/>
    <property type="molecule type" value="Genomic_DNA"/>
</dbReference>
<evidence type="ECO:0000256" key="4">
    <source>
        <dbReference type="ARBA" id="ARBA00022801"/>
    </source>
</evidence>
<keyword evidence="3" id="KW-0479">Metal-binding</keyword>
<dbReference type="Pfam" id="PF00719">
    <property type="entry name" value="Pyrophosphatase"/>
    <property type="match status" value="1"/>
</dbReference>
<name>A0A3B7R5G6_9BACT</name>
<dbReference type="InterPro" id="IPR008162">
    <property type="entry name" value="Pyrophosphatase"/>
</dbReference>
<dbReference type="EC" id="3.6.1.1" evidence="2"/>
<reference evidence="6 7" key="1">
    <citation type="submission" date="2018-09" db="EMBL/GenBank/DDBJ databases">
        <title>Hymenobacter medium sp. nov., isolated from R2A medium.</title>
        <authorList>
            <person name="Yingchao G."/>
        </authorList>
    </citation>
    <scope>NUCLEOTIDE SEQUENCE [LARGE SCALE GENOMIC DNA]</scope>
    <source>
        <strain evidence="7">sh-6</strain>
    </source>
</reference>
<dbReference type="SUPFAM" id="SSF50324">
    <property type="entry name" value="Inorganic pyrophosphatase"/>
    <property type="match status" value="1"/>
</dbReference>
<dbReference type="Gene3D" id="3.90.80.10">
    <property type="entry name" value="Inorganic pyrophosphatase"/>
    <property type="match status" value="1"/>
</dbReference>
<dbReference type="AlphaFoldDB" id="A0A3B7R5G6"/>
<evidence type="ECO:0000256" key="5">
    <source>
        <dbReference type="ARBA" id="ARBA00022842"/>
    </source>
</evidence>
<dbReference type="GO" id="GO:0004427">
    <property type="term" value="F:inorganic diphosphate phosphatase activity"/>
    <property type="evidence" value="ECO:0007669"/>
    <property type="project" value="UniProtKB-EC"/>
</dbReference>
<sequence>MMLSGFICRLLARSTTTDCPAAAKTSPTTFALYSTCKKPTRCASSTRHFGNSGSAVAASFALLAAGLTSCQERFDKLPTYSAERRLLQVVVETPAGSNRVLRYDARHNDFRPALRAGVEQRVDFLPYPANAGFIPSTRLPASKLHPLGRPQPAIVLAESQPPGTVLEVLPLALLLLDNGGEMQSVVLTVPARPSQRNLSVTSWQELVAHYPAARETLRLWYQHTGEPGEVRVVGWRGPEAAEQQIRLARN</sequence>
<evidence type="ECO:0000256" key="3">
    <source>
        <dbReference type="ARBA" id="ARBA00022723"/>
    </source>
</evidence>
<evidence type="ECO:0000256" key="2">
    <source>
        <dbReference type="ARBA" id="ARBA00012146"/>
    </source>
</evidence>
<evidence type="ECO:0000256" key="1">
    <source>
        <dbReference type="ARBA" id="ARBA00001946"/>
    </source>
</evidence>
<protein>
    <recommendedName>
        <fullName evidence="2">inorganic diphosphatase</fullName>
        <ecNumber evidence="2">3.6.1.1</ecNumber>
    </recommendedName>
</protein>
<keyword evidence="7" id="KW-1185">Reference proteome</keyword>
<gene>
    <name evidence="6" type="ORF">D3Y59_17420</name>
</gene>
<dbReference type="GO" id="GO:0005737">
    <property type="term" value="C:cytoplasm"/>
    <property type="evidence" value="ECO:0007669"/>
    <property type="project" value="InterPro"/>
</dbReference>
<dbReference type="GO" id="GO:0000287">
    <property type="term" value="F:magnesium ion binding"/>
    <property type="evidence" value="ECO:0007669"/>
    <property type="project" value="InterPro"/>
</dbReference>
<keyword evidence="5" id="KW-0460">Magnesium</keyword>
<dbReference type="GO" id="GO:0006796">
    <property type="term" value="P:phosphate-containing compound metabolic process"/>
    <property type="evidence" value="ECO:0007669"/>
    <property type="project" value="InterPro"/>
</dbReference>
<dbReference type="InterPro" id="IPR036649">
    <property type="entry name" value="Pyrophosphatase_sf"/>
</dbReference>
<organism evidence="6 7">
    <name type="scientific">Hymenobacter oligotrophus</name>
    <dbReference type="NCBI Taxonomy" id="2319843"/>
    <lineage>
        <taxon>Bacteria</taxon>
        <taxon>Pseudomonadati</taxon>
        <taxon>Bacteroidota</taxon>
        <taxon>Cytophagia</taxon>
        <taxon>Cytophagales</taxon>
        <taxon>Hymenobacteraceae</taxon>
        <taxon>Hymenobacter</taxon>
    </lineage>
</organism>
<keyword evidence="4" id="KW-0378">Hydrolase</keyword>
<dbReference type="Proteomes" id="UP000262802">
    <property type="component" value="Chromosome"/>
</dbReference>
<evidence type="ECO:0000313" key="6">
    <source>
        <dbReference type="EMBL" id="AYA38673.1"/>
    </source>
</evidence>
<dbReference type="OrthoDB" id="5187599at2"/>
<comment type="cofactor">
    <cofactor evidence="1">
        <name>Mg(2+)</name>
        <dbReference type="ChEBI" id="CHEBI:18420"/>
    </cofactor>
</comment>
<accession>A0A3B7R5G6</accession>
<proteinExistence type="predicted"/>
<dbReference type="KEGG" id="hyh:D3Y59_17420"/>